<dbReference type="OrthoDB" id="338816at2759"/>
<dbReference type="GO" id="GO:0005634">
    <property type="term" value="C:nucleus"/>
    <property type="evidence" value="ECO:0007669"/>
    <property type="project" value="InterPro"/>
</dbReference>
<dbReference type="Pfam" id="PF06221">
    <property type="entry name" value="zf-C2HC5"/>
    <property type="match status" value="1"/>
</dbReference>
<dbReference type="GO" id="GO:1990116">
    <property type="term" value="P:ribosome-associated ubiquitin-dependent protein catabolic process"/>
    <property type="evidence" value="ECO:0007669"/>
    <property type="project" value="EnsemblFungi"/>
</dbReference>
<protein>
    <recommendedName>
        <fullName evidence="3">TRIP4/RQT4 C2HC5-type zinc finger domain-containing protein</fullName>
    </recommendedName>
</protein>
<dbReference type="KEGG" id="tdl:TDEL_0H01320"/>
<feature type="region of interest" description="Disordered" evidence="2">
    <location>
        <begin position="265"/>
        <end position="298"/>
    </location>
</feature>
<dbReference type="InParanoid" id="G8ZZE7"/>
<dbReference type="PANTHER" id="PTHR12963:SF4">
    <property type="entry name" value="ACTIVATING SIGNAL COINTEGRATOR 1"/>
    <property type="match status" value="1"/>
</dbReference>
<dbReference type="STRING" id="1076872.G8ZZE7"/>
<dbReference type="GO" id="GO:0180022">
    <property type="term" value="C:RQC-trigger complex"/>
    <property type="evidence" value="ECO:0007669"/>
    <property type="project" value="InterPro"/>
</dbReference>
<feature type="compositionally biased region" description="Acidic residues" evidence="2">
    <location>
        <begin position="398"/>
        <end position="412"/>
    </location>
</feature>
<proteinExistence type="predicted"/>
<dbReference type="GO" id="GO:0045893">
    <property type="term" value="P:positive regulation of DNA-templated transcription"/>
    <property type="evidence" value="ECO:0007669"/>
    <property type="project" value="TreeGrafter"/>
</dbReference>
<sequence length="495" mass="57596">MTKSQAIQYALKKVPQILPLEEDDVKNLCEQVLKASESNSESIAQGFLEFLGHDDLAFEFVIGFNDIFSQEEAKPQVTPHPRVEQKKVSSVEPIKEVKQEKKLQHVPQEKPKKYEKSKLKAKRNQLIHEIDEVWKFLELEHNEKDVKKYACDCQGNIHPLFEAAPNCLSCGKIICAKEGLHLGRCTFCATEFIPLEERLKIVQLLKKEKEELSKESTHKEQTTQRPIHKKKYANAFKISSGMGTNLFSEQDKLFDLIERQRERERKREEVLRDKEEEEKKEVEAQKRQQRESETDPELLEAQDRLDKLLHFQDTSAERTKIIDNASDFSISNDSGVWGSAQERALMLKKQQRNLRKWEKLENERNGKRDKYVVSMDIGANGKVVMKEVLKNNGKSTADSDDDIEEISDEEDSNDLKEIHQLKGAIDSTKNEQKSALQSKVWDYEKDKKQFEPPKYIEDSRLEEQTNHEDDKTTTRERAPRVQIDQEGENLWDMIA</sequence>
<dbReference type="InterPro" id="IPR039128">
    <property type="entry name" value="TRIP4-like"/>
</dbReference>
<evidence type="ECO:0000313" key="5">
    <source>
        <dbReference type="Proteomes" id="UP000005627"/>
    </source>
</evidence>
<dbReference type="GO" id="GO:0070530">
    <property type="term" value="F:K63-linked polyubiquitin modification-dependent protein binding"/>
    <property type="evidence" value="ECO:0007669"/>
    <property type="project" value="EnsemblFungi"/>
</dbReference>
<feature type="domain" description="TRIP4/RQT4 C2HC5-type zinc finger" evidence="3">
    <location>
        <begin position="148"/>
        <end position="202"/>
    </location>
</feature>
<evidence type="ECO:0000256" key="1">
    <source>
        <dbReference type="SAM" id="Coils"/>
    </source>
</evidence>
<dbReference type="EMBL" id="HE616749">
    <property type="protein sequence ID" value="CCE93991.1"/>
    <property type="molecule type" value="Genomic_DNA"/>
</dbReference>
<dbReference type="Proteomes" id="UP000005627">
    <property type="component" value="Chromosome 8"/>
</dbReference>
<feature type="region of interest" description="Disordered" evidence="2">
    <location>
        <begin position="447"/>
        <end position="479"/>
    </location>
</feature>
<evidence type="ECO:0000259" key="3">
    <source>
        <dbReference type="Pfam" id="PF06221"/>
    </source>
</evidence>
<dbReference type="FunCoup" id="G8ZZE7">
    <property type="interactions" value="125"/>
</dbReference>
<dbReference type="HOGENOM" id="CLU_042447_0_0_1"/>
<evidence type="ECO:0000256" key="2">
    <source>
        <dbReference type="SAM" id="MobiDB-lite"/>
    </source>
</evidence>
<dbReference type="GeneID" id="11501076"/>
<dbReference type="eggNOG" id="KOG2845">
    <property type="taxonomic scope" value="Eukaryota"/>
</dbReference>
<dbReference type="AlphaFoldDB" id="G8ZZE7"/>
<keyword evidence="5" id="KW-1185">Reference proteome</keyword>
<dbReference type="InterPro" id="IPR009349">
    <property type="entry name" value="TRIP4/RQT4_C2HC5_Znf"/>
</dbReference>
<feature type="coiled-coil region" evidence="1">
    <location>
        <begin position="195"/>
        <end position="225"/>
    </location>
</feature>
<name>G8ZZE7_TORDE</name>
<dbReference type="GO" id="GO:0072344">
    <property type="term" value="P:rescue of stalled ribosome"/>
    <property type="evidence" value="ECO:0007669"/>
    <property type="project" value="EnsemblFungi"/>
</dbReference>
<dbReference type="GO" id="GO:0008270">
    <property type="term" value="F:zinc ion binding"/>
    <property type="evidence" value="ECO:0007669"/>
    <property type="project" value="InterPro"/>
</dbReference>
<reference evidence="4 5" key="1">
    <citation type="journal article" date="2011" name="Proc. Natl. Acad. Sci. U.S.A.">
        <title>Evolutionary erosion of yeast sex chromosomes by mating-type switching accidents.</title>
        <authorList>
            <person name="Gordon J.L."/>
            <person name="Armisen D."/>
            <person name="Proux-Wera E."/>
            <person name="Oheigeartaigh S.S."/>
            <person name="Byrne K.P."/>
            <person name="Wolfe K.H."/>
        </authorList>
    </citation>
    <scope>NUCLEOTIDE SEQUENCE [LARGE SCALE GENOMIC DNA]</scope>
    <source>
        <strain evidence="5">ATCC 10662 / CBS 1146 / NBRC 0425 / NCYC 2629 / NRRL Y-866</strain>
    </source>
</reference>
<dbReference type="GO" id="GO:0022626">
    <property type="term" value="C:cytosolic ribosome"/>
    <property type="evidence" value="ECO:0007669"/>
    <property type="project" value="EnsemblFungi"/>
</dbReference>
<feature type="compositionally biased region" description="Basic and acidic residues" evidence="2">
    <location>
        <begin position="265"/>
        <end position="293"/>
    </location>
</feature>
<keyword evidence="1" id="KW-0175">Coiled coil</keyword>
<feature type="region of interest" description="Disordered" evidence="2">
    <location>
        <begin position="393"/>
        <end position="416"/>
    </location>
</feature>
<evidence type="ECO:0000313" key="4">
    <source>
        <dbReference type="EMBL" id="CCE93991.1"/>
    </source>
</evidence>
<dbReference type="PANTHER" id="PTHR12963">
    <property type="entry name" value="THYROID RECEPTOR INTERACTING PROTEIN RELATED"/>
    <property type="match status" value="1"/>
</dbReference>
<dbReference type="RefSeq" id="XP_003683202.1">
    <property type="nucleotide sequence ID" value="XM_003683154.1"/>
</dbReference>
<accession>G8ZZE7</accession>
<organism evidence="4 5">
    <name type="scientific">Torulaspora delbrueckii</name>
    <name type="common">Yeast</name>
    <name type="synonym">Candida colliculosa</name>
    <dbReference type="NCBI Taxonomy" id="4950"/>
    <lineage>
        <taxon>Eukaryota</taxon>
        <taxon>Fungi</taxon>
        <taxon>Dikarya</taxon>
        <taxon>Ascomycota</taxon>
        <taxon>Saccharomycotina</taxon>
        <taxon>Saccharomycetes</taxon>
        <taxon>Saccharomycetales</taxon>
        <taxon>Saccharomycetaceae</taxon>
        <taxon>Torulaspora</taxon>
    </lineage>
</organism>
<gene>
    <name evidence="4" type="primary">TDEL0H01320</name>
    <name evidence="4" type="ORF">TDEL_0H01320</name>
</gene>